<dbReference type="SUPFAM" id="SSF69318">
    <property type="entry name" value="Integrin alpha N-terminal domain"/>
    <property type="match status" value="1"/>
</dbReference>
<evidence type="ECO:0000313" key="3">
    <source>
        <dbReference type="Proteomes" id="UP001356308"/>
    </source>
</evidence>
<dbReference type="InterPro" id="IPR013517">
    <property type="entry name" value="FG-GAP"/>
</dbReference>
<proteinExistence type="predicted"/>
<dbReference type="Gene3D" id="2.130.10.130">
    <property type="entry name" value="Integrin alpha, N-terminal"/>
    <property type="match status" value="1"/>
</dbReference>
<gene>
    <name evidence="2" type="ORF">V1I91_14025</name>
</gene>
<sequence>MTKIKILKYPYFALILLLVSCIKTKEEKAVALYDTYCSSCHLLPEINSLPKHIWEEGVLPDMAARMGIQDSTYDPYEKVSRMEKFAIMESGIYPKKPIIETEDWNLLKDYILKMANDSLDTSDVFTPIKKISQFHPQSVILDSTKGALITFLEYDSLQKKIVAGNLNGKLIHYDPLQKKVIKTERTENALTAYAQKDTLRYLTYVGYLNPSELASGSVHVIEPSKRKLNKVGIQLHRPVHTLVYDFNEDGNDEVVVCEFGDLTGKLSLLSHTGDFEYQREVLLNQPGSIRTIAKDMNKDGKTDIVVLTSQGREGITILYQEDNLEFKMETPIKFSPVYGSSWFEIIDYNHDGFYDIVTVHGDNADKSYVHKPYHGLRLHINDGNNNFEDKYFYPLNGATRVVSNDFDQDGDIDFGILSTFPNYEQKPTYSFVYLQNNDADLFNFEPYRLNSSDLGRWLLMDSGDFDDDGDIDIVLSAFSYSFTPVPKNLHEAWRNSDVDLLILENNLNPAVPNP</sequence>
<keyword evidence="1" id="KW-0732">Signal</keyword>
<dbReference type="InterPro" id="IPR028994">
    <property type="entry name" value="Integrin_alpha_N"/>
</dbReference>
<accession>A0ABU7IWN0</accession>
<dbReference type="Proteomes" id="UP001356308">
    <property type="component" value="Unassembled WGS sequence"/>
</dbReference>
<name>A0ABU7IWN0_9FLAO</name>
<evidence type="ECO:0000256" key="1">
    <source>
        <dbReference type="ARBA" id="ARBA00022729"/>
    </source>
</evidence>
<reference evidence="2 3" key="1">
    <citation type="submission" date="2024-01" db="EMBL/GenBank/DDBJ databases">
        <title>Maribacter spp. originated from different algae showed divergent polysaccharides utilization ability.</title>
        <authorList>
            <person name="Wang H."/>
            <person name="Wu Y."/>
        </authorList>
    </citation>
    <scope>NUCLEOTIDE SEQUENCE [LARGE SCALE GENOMIC DNA]</scope>
    <source>
        <strain evidence="2 3">PR1</strain>
    </source>
</reference>
<comment type="caution">
    <text evidence="2">The sequence shown here is derived from an EMBL/GenBank/DDBJ whole genome shotgun (WGS) entry which is preliminary data.</text>
</comment>
<evidence type="ECO:0000313" key="2">
    <source>
        <dbReference type="EMBL" id="MEE1977201.1"/>
    </source>
</evidence>
<dbReference type="Pfam" id="PF13517">
    <property type="entry name" value="FG-GAP_3"/>
    <property type="match status" value="1"/>
</dbReference>
<organism evidence="2 3">
    <name type="scientific">Maribacter cobaltidurans</name>
    <dbReference type="NCBI Taxonomy" id="1178778"/>
    <lineage>
        <taxon>Bacteria</taxon>
        <taxon>Pseudomonadati</taxon>
        <taxon>Bacteroidota</taxon>
        <taxon>Flavobacteriia</taxon>
        <taxon>Flavobacteriales</taxon>
        <taxon>Flavobacteriaceae</taxon>
        <taxon>Maribacter</taxon>
    </lineage>
</organism>
<keyword evidence="3" id="KW-1185">Reference proteome</keyword>
<dbReference type="EMBL" id="JAZDDG010000006">
    <property type="protein sequence ID" value="MEE1977201.1"/>
    <property type="molecule type" value="Genomic_DNA"/>
</dbReference>
<dbReference type="PROSITE" id="PS51257">
    <property type="entry name" value="PROKAR_LIPOPROTEIN"/>
    <property type="match status" value="1"/>
</dbReference>
<dbReference type="PANTHER" id="PTHR46580">
    <property type="entry name" value="SENSOR KINASE-RELATED"/>
    <property type="match status" value="1"/>
</dbReference>
<protein>
    <submittedName>
        <fullName evidence="2">VCBS repeat-containing protein</fullName>
    </submittedName>
</protein>
<dbReference type="RefSeq" id="WP_272651891.1">
    <property type="nucleotide sequence ID" value="NZ_JAZDDG010000006.1"/>
</dbReference>
<dbReference type="PANTHER" id="PTHR46580:SF4">
    <property type="entry name" value="ATP_GTP-BINDING PROTEIN"/>
    <property type="match status" value="1"/>
</dbReference>